<organism evidence="2 3">
    <name type="scientific">Flaviaesturariibacter aridisoli</name>
    <dbReference type="NCBI Taxonomy" id="2545761"/>
    <lineage>
        <taxon>Bacteria</taxon>
        <taxon>Pseudomonadati</taxon>
        <taxon>Bacteroidota</taxon>
        <taxon>Chitinophagia</taxon>
        <taxon>Chitinophagales</taxon>
        <taxon>Chitinophagaceae</taxon>
        <taxon>Flaviaestuariibacter</taxon>
    </lineage>
</organism>
<protein>
    <recommendedName>
        <fullName evidence="4">T9SS type A sorting domain-containing protein</fullName>
    </recommendedName>
</protein>
<gene>
    <name evidence="2" type="ORF">E0486_16980</name>
</gene>
<dbReference type="EMBL" id="SKFH01000046">
    <property type="protein sequence ID" value="TCZ65856.1"/>
    <property type="molecule type" value="Genomic_DNA"/>
</dbReference>
<dbReference type="PANTHER" id="PTHR42754:SF1">
    <property type="entry name" value="LIPOPROTEIN"/>
    <property type="match status" value="1"/>
</dbReference>
<dbReference type="SUPFAM" id="SSF101898">
    <property type="entry name" value="NHL repeat"/>
    <property type="match status" value="1"/>
</dbReference>
<proteinExistence type="predicted"/>
<dbReference type="AlphaFoldDB" id="A0A4R4DT27"/>
<dbReference type="Gene3D" id="2.80.10.50">
    <property type="match status" value="5"/>
</dbReference>
<dbReference type="Pfam" id="PF17164">
    <property type="entry name" value="DUF5122"/>
    <property type="match status" value="14"/>
</dbReference>
<evidence type="ECO:0000313" key="2">
    <source>
        <dbReference type="EMBL" id="TCZ65856.1"/>
    </source>
</evidence>
<sequence>MHIFAALKLNPHCYNMFRKLSLLILSGCFALAGSAQSGLPDASFNAVDAGYGRGDMSDNPVYRMQLQADGKLLISNDPRHFNSTVRTGLARLRADGLLDSSFVPAIEASVATNDAVLLPDGKVVVGGHFTIGGVTRYITRLLPDGSPDASFATGTGFNARATRLLAQPDGKVVVSGEFTSFNGTARRYLARLNGDGTLDTGFNRGAGPDGVISTFALQADGKIIVGGSFNNFDNVPRKNIARINADGSLDASFDPGTGANAGIASLKLLPDGRVLAVGYFTAINGVTAKYLARLSSTGVPDPSFNTGSGPNDYPADVAVQSDGKLVVVGNFHTWSGSTANCIVRLDANATSVDASFDAGTGIRAYGHCVLLRPDGRIVVSGSFNDVARRSRNHLVQFLSNGSIDLAFNPSTGADNTVAAVALASNGDLAIAGDFFGYNGHYRGGVARLHGDGSIDTNFTATIGFDRFAVNRVVHAMAFLPDGKLLAVGEFNRYSNWPVNYIVRILPSGAIDQTFDAGYGAYHMYGMALQPDGRIVVVGDFSYFSGVARRSVARLNADGSLDATFATTPNWTAPMKAVALQPDGKIVTALWYLQTQNERPLRRFLSNGSLDPSFVVPAGSNDAINSIGLQADGKIVVAGNFTTLGGVTRNRITRLNNDGSVDAAFNPGTGANAAIERLLVLADDRLLIMGRFTQYNGAACNNIARLNRDGSLDNSFQGSGSNGIVWDALQKPNGQLLVAGAFTAYNGVGRNRISVLHNQTLGVSTLGASTYCAGTTVVVPFVAGAGFSSGNVFTVQLSNASGSFAAPVTIGTQSGTGSGSINATLPGGLAAGSGYRVRIISSAPAGTGADNGVNLTINAQPAPPVITQNGAQLQSSAAAGNQWYFNGSAITGATGSTYTPTQAGNYTVRVTTGGCSSPYSAALAWAATAVSSLSAETGIIAGPNPVHNVLVLYANGNTRSYHLRLTDTWGRDVVPGRRFSGNYSLPTEGLAPGTYLLLLRDVRTGWQWQQKIIKQ</sequence>
<dbReference type="InterPro" id="IPR013783">
    <property type="entry name" value="Ig-like_fold"/>
</dbReference>
<feature type="chain" id="PRO_5020550307" description="T9SS type A sorting domain-containing protein" evidence="1">
    <location>
        <begin position="38"/>
        <end position="1014"/>
    </location>
</feature>
<name>A0A4R4DT27_9BACT</name>
<dbReference type="Gene3D" id="2.60.40.10">
    <property type="entry name" value="Immunoglobulins"/>
    <property type="match status" value="1"/>
</dbReference>
<dbReference type="InterPro" id="IPR013431">
    <property type="entry name" value="Delta_60_rpt"/>
</dbReference>
<dbReference type="OrthoDB" id="9805017at2"/>
<dbReference type="SUPFAM" id="SSF63829">
    <property type="entry name" value="Calcium-dependent phosphotriesterase"/>
    <property type="match status" value="2"/>
</dbReference>
<comment type="caution">
    <text evidence="2">The sequence shown here is derived from an EMBL/GenBank/DDBJ whole genome shotgun (WGS) entry which is preliminary data.</text>
</comment>
<keyword evidence="3" id="KW-1185">Reference proteome</keyword>
<accession>A0A4R4DT27</accession>
<evidence type="ECO:0000313" key="3">
    <source>
        <dbReference type="Proteomes" id="UP000295164"/>
    </source>
</evidence>
<evidence type="ECO:0000256" key="1">
    <source>
        <dbReference type="SAM" id="SignalP"/>
    </source>
</evidence>
<dbReference type="Proteomes" id="UP000295164">
    <property type="component" value="Unassembled WGS sequence"/>
</dbReference>
<dbReference type="PANTHER" id="PTHR42754">
    <property type="entry name" value="ENDOGLUCANASE"/>
    <property type="match status" value="1"/>
</dbReference>
<reference evidence="2 3" key="1">
    <citation type="submission" date="2019-03" db="EMBL/GenBank/DDBJ databases">
        <authorList>
            <person name="Kim M.K.M."/>
        </authorList>
    </citation>
    <scope>NUCLEOTIDE SEQUENCE [LARGE SCALE GENOMIC DNA]</scope>
    <source>
        <strain evidence="2 3">17J68-15</strain>
    </source>
</reference>
<dbReference type="NCBIfam" id="TIGR02608">
    <property type="entry name" value="delta_60_rpt"/>
    <property type="match status" value="12"/>
</dbReference>
<evidence type="ECO:0008006" key="4">
    <source>
        <dbReference type="Google" id="ProtNLM"/>
    </source>
</evidence>
<keyword evidence="1" id="KW-0732">Signal</keyword>
<feature type="signal peptide" evidence="1">
    <location>
        <begin position="1"/>
        <end position="37"/>
    </location>
</feature>